<dbReference type="OrthoDB" id="3694579at2759"/>
<dbReference type="RefSeq" id="XP_007686247.1">
    <property type="nucleotide sequence ID" value="XM_007688057.1"/>
</dbReference>
<evidence type="ECO:0000313" key="3">
    <source>
        <dbReference type="Proteomes" id="UP000054032"/>
    </source>
</evidence>
<reference evidence="2 3" key="1">
    <citation type="journal article" date="2013" name="PLoS Genet.">
        <title>Comparative genome structure, secondary metabolite, and effector coding capacity across Cochliobolus pathogens.</title>
        <authorList>
            <person name="Condon B.J."/>
            <person name="Leng Y."/>
            <person name="Wu D."/>
            <person name="Bushley K.E."/>
            <person name="Ohm R.A."/>
            <person name="Otillar R."/>
            <person name="Martin J."/>
            <person name="Schackwitz W."/>
            <person name="Grimwood J."/>
            <person name="MohdZainudin N."/>
            <person name="Xue C."/>
            <person name="Wang R."/>
            <person name="Manning V.A."/>
            <person name="Dhillon B."/>
            <person name="Tu Z.J."/>
            <person name="Steffenson B.J."/>
            <person name="Salamov A."/>
            <person name="Sun H."/>
            <person name="Lowry S."/>
            <person name="LaButti K."/>
            <person name="Han J."/>
            <person name="Copeland A."/>
            <person name="Lindquist E."/>
            <person name="Barry K."/>
            <person name="Schmutz J."/>
            <person name="Baker S.E."/>
            <person name="Ciuffetti L.M."/>
            <person name="Grigoriev I.V."/>
            <person name="Zhong S."/>
            <person name="Turgeon B.G."/>
        </authorList>
    </citation>
    <scope>NUCLEOTIDE SEQUENCE [LARGE SCALE GENOMIC DNA]</scope>
    <source>
        <strain evidence="2 3">ATCC 44560</strain>
    </source>
</reference>
<protein>
    <submittedName>
        <fullName evidence="2">Uncharacterized protein</fullName>
    </submittedName>
</protein>
<dbReference type="AlphaFoldDB" id="W6ZU32"/>
<accession>W6ZU32</accession>
<evidence type="ECO:0000313" key="2">
    <source>
        <dbReference type="EMBL" id="EUC47196.1"/>
    </source>
</evidence>
<organism evidence="2 3">
    <name type="scientific">Bipolaris oryzae ATCC 44560</name>
    <dbReference type="NCBI Taxonomy" id="930090"/>
    <lineage>
        <taxon>Eukaryota</taxon>
        <taxon>Fungi</taxon>
        <taxon>Dikarya</taxon>
        <taxon>Ascomycota</taxon>
        <taxon>Pezizomycotina</taxon>
        <taxon>Dothideomycetes</taxon>
        <taxon>Pleosporomycetidae</taxon>
        <taxon>Pleosporales</taxon>
        <taxon>Pleosporineae</taxon>
        <taxon>Pleosporaceae</taxon>
        <taxon>Bipolaris</taxon>
    </lineage>
</organism>
<feature type="signal peptide" evidence="1">
    <location>
        <begin position="1"/>
        <end position="27"/>
    </location>
</feature>
<proteinExistence type="predicted"/>
<dbReference type="GeneID" id="19122729"/>
<feature type="chain" id="PRO_5004890023" evidence="1">
    <location>
        <begin position="28"/>
        <end position="252"/>
    </location>
</feature>
<gene>
    <name evidence="2" type="ORF">COCMIDRAFT_35197</name>
</gene>
<dbReference type="HOGENOM" id="CLU_1102624_0_0_1"/>
<sequence length="252" mass="28020">MTFLLVRALLFPVNLLFLLLVFADGTAHSTIHDIWIFDAGTPTGSRQQEDGYAQTTVQYSQQPLLQLQLPFLYLLAGGTPCVVQLQHVEPGLCGDNLMRFETSSVFELRFIESPIQANHQSLFSLPRDHGILHEALSITIKQYGSSESGGIGCAASRADVRSLHVHFAAYAYRHARAHTPLTTLAGFLPTRHLPISKDLGYIMTLILLSVTLLKGVGIAHSERTQADFLPQAERSNYRPVETSIRTDHHQDY</sequence>
<keyword evidence="1" id="KW-0732">Signal</keyword>
<dbReference type="EMBL" id="KI963955">
    <property type="protein sequence ID" value="EUC47196.1"/>
    <property type="molecule type" value="Genomic_DNA"/>
</dbReference>
<evidence type="ECO:0000256" key="1">
    <source>
        <dbReference type="SAM" id="SignalP"/>
    </source>
</evidence>
<dbReference type="KEGG" id="bor:COCMIDRAFT_35197"/>
<dbReference type="Proteomes" id="UP000054032">
    <property type="component" value="Unassembled WGS sequence"/>
</dbReference>
<keyword evidence="3" id="KW-1185">Reference proteome</keyword>
<name>W6ZU32_COCMI</name>